<dbReference type="eggNOG" id="COG0778">
    <property type="taxonomic scope" value="Bacteria"/>
</dbReference>
<dbReference type="PANTHER" id="PTHR23026">
    <property type="entry name" value="NADPH NITROREDUCTASE"/>
    <property type="match status" value="1"/>
</dbReference>
<name>A0A0A2F7E8_9PORP</name>
<reference evidence="1 2" key="1">
    <citation type="submission" date="2014-08" db="EMBL/GenBank/DDBJ databases">
        <title>Porphyromonas gulae strain:COT-052_OH1451 Genome sequencing.</title>
        <authorList>
            <person name="Wallis C."/>
            <person name="Deusch O."/>
            <person name="O'Flynn C."/>
            <person name="Davis I."/>
            <person name="Jospin G."/>
            <person name="Darling A.E."/>
            <person name="Coil D.A."/>
            <person name="Alexiev A."/>
            <person name="Horsfall A."/>
            <person name="Kirkwood N."/>
            <person name="Harris S."/>
            <person name="Eisen J.A."/>
        </authorList>
    </citation>
    <scope>NUCLEOTIDE SEQUENCE [LARGE SCALE GENOMIC DNA]</scope>
    <source>
        <strain evidence="2">COT-052 OH1451</strain>
    </source>
</reference>
<dbReference type="OrthoDB" id="5149792at2"/>
<sequence>MSKVFAENTDYLFLIEQAVKAPSGHNTQPWTFRIKETGIDILPDFTKTLPVVDPDNRELFVSLGCATENLCVAATHRGYETMVSIAENGTIHIGLTKQDSDTPSPLFPHISVRQTNRSIYNGNNISVNDIAALAEKNDMEPCVGIHFFKSGTQEFDTISEMVCGGNSIQMRDKKFKEELQQWMRYNKKHQDATRDGLSYAVFGAPNLPRFIAKAIITRLINEKSQNRNDRRKIASSSHFVLFTTLNNTVEQCIKLGRVLERFLLKATGMGISHAYMNQPNEVQSLSRKVAEILGIAGEYPTVLIRLGYGSKMSYSLRRSAQSCIIPNSFT</sequence>
<dbReference type="PANTHER" id="PTHR23026:SF123">
    <property type="entry name" value="NAD(P)H NITROREDUCTASE RV3131-RELATED"/>
    <property type="match status" value="1"/>
</dbReference>
<dbReference type="EMBL" id="JRAI01000044">
    <property type="protein sequence ID" value="KGN86002.1"/>
    <property type="molecule type" value="Genomic_DNA"/>
</dbReference>
<dbReference type="SUPFAM" id="SSF55469">
    <property type="entry name" value="FMN-dependent nitroreductase-like"/>
    <property type="match status" value="2"/>
</dbReference>
<dbReference type="RefSeq" id="WP_039420822.1">
    <property type="nucleotide sequence ID" value="NZ_JRAI01000044.1"/>
</dbReference>
<gene>
    <name evidence="1" type="ORF">HR08_04870</name>
</gene>
<dbReference type="GO" id="GO:0016491">
    <property type="term" value="F:oxidoreductase activity"/>
    <property type="evidence" value="ECO:0007669"/>
    <property type="project" value="InterPro"/>
</dbReference>
<accession>A0A0A2F7E8</accession>
<comment type="caution">
    <text evidence="1">The sequence shown here is derived from an EMBL/GenBank/DDBJ whole genome shotgun (WGS) entry which is preliminary data.</text>
</comment>
<dbReference type="InterPro" id="IPR050627">
    <property type="entry name" value="Nitroreductase/BluB"/>
</dbReference>
<organism evidence="1 2">
    <name type="scientific">Porphyromonas gulae</name>
    <dbReference type="NCBI Taxonomy" id="111105"/>
    <lineage>
        <taxon>Bacteria</taxon>
        <taxon>Pseudomonadati</taxon>
        <taxon>Bacteroidota</taxon>
        <taxon>Bacteroidia</taxon>
        <taxon>Bacteroidales</taxon>
        <taxon>Porphyromonadaceae</taxon>
        <taxon>Porphyromonas</taxon>
    </lineage>
</organism>
<dbReference type="InterPro" id="IPR000415">
    <property type="entry name" value="Nitroreductase-like"/>
</dbReference>
<dbReference type="Proteomes" id="UP000030130">
    <property type="component" value="Unassembled WGS sequence"/>
</dbReference>
<dbReference type="AlphaFoldDB" id="A0A0A2F7E8"/>
<dbReference type="STRING" id="111105.HR09_04250"/>
<dbReference type="NCBIfam" id="NF047509">
    <property type="entry name" value="Rv3131_FMN_oxido"/>
    <property type="match status" value="1"/>
</dbReference>
<evidence type="ECO:0000313" key="2">
    <source>
        <dbReference type="Proteomes" id="UP000030130"/>
    </source>
</evidence>
<proteinExistence type="predicted"/>
<dbReference type="Gene3D" id="3.40.109.10">
    <property type="entry name" value="NADH Oxidase"/>
    <property type="match status" value="1"/>
</dbReference>
<protein>
    <submittedName>
        <fullName evidence="1">Nitroreductase</fullName>
    </submittedName>
</protein>
<evidence type="ECO:0000313" key="1">
    <source>
        <dbReference type="EMBL" id="KGN86002.1"/>
    </source>
</evidence>